<evidence type="ECO:0000313" key="1">
    <source>
        <dbReference type="EMBL" id="CAV17255.1"/>
    </source>
</evidence>
<dbReference type="EMBL" id="FM954972">
    <property type="protein sequence ID" value="CAV17255.1"/>
    <property type="molecule type" value="Genomic_DNA"/>
</dbReference>
<dbReference type="KEGG" id="vsp:VS_0224"/>
<reference evidence="1 2" key="1">
    <citation type="submission" date="2009-02" db="EMBL/GenBank/DDBJ databases">
        <title>Vibrio splendidus str. LGP32 complete genome.</title>
        <authorList>
            <person name="Mazel D."/>
            <person name="Le Roux F."/>
        </authorList>
    </citation>
    <scope>NUCLEOTIDE SEQUENCE [LARGE SCALE GENOMIC DNA]</scope>
    <source>
        <strain evidence="1 2">LGP32</strain>
    </source>
</reference>
<dbReference type="HOGENOM" id="CLU_2866673_0_0_6"/>
<accession>B7VHP3</accession>
<proteinExistence type="predicted"/>
<sequence length="64" mass="7624">MLREWYKLLVVDLALLSQIWNSIEMDKQVLVIHRRTSNGDIRNNEIGHQTIDCYLIKLTNEIQK</sequence>
<protein>
    <submittedName>
        <fullName evidence="1">Uncharacterized protein</fullName>
    </submittedName>
</protein>
<name>B7VHP3_VIBA3</name>
<dbReference type="AlphaFoldDB" id="B7VHP3"/>
<dbReference type="Proteomes" id="UP000009100">
    <property type="component" value="Chromosome 1"/>
</dbReference>
<dbReference type="STRING" id="575788.VS_0224"/>
<evidence type="ECO:0000313" key="2">
    <source>
        <dbReference type="Proteomes" id="UP000009100"/>
    </source>
</evidence>
<organism evidence="1 2">
    <name type="scientific">Vibrio atlanticus (strain LGP32)</name>
    <name type="common">Vibrio splendidus (strain Mel32)</name>
    <dbReference type="NCBI Taxonomy" id="575788"/>
    <lineage>
        <taxon>Bacteria</taxon>
        <taxon>Pseudomonadati</taxon>
        <taxon>Pseudomonadota</taxon>
        <taxon>Gammaproteobacteria</taxon>
        <taxon>Vibrionales</taxon>
        <taxon>Vibrionaceae</taxon>
        <taxon>Vibrio</taxon>
    </lineage>
</organism>
<gene>
    <name evidence="1" type="ordered locus">VS_0224</name>
</gene>